<dbReference type="InterPro" id="IPR012337">
    <property type="entry name" value="RNaseH-like_sf"/>
</dbReference>
<evidence type="ECO:0000313" key="5">
    <source>
        <dbReference type="Proteomes" id="UP000631114"/>
    </source>
</evidence>
<dbReference type="CDD" id="cd06141">
    <property type="entry name" value="WRN_exo"/>
    <property type="match status" value="1"/>
</dbReference>
<proteinExistence type="predicted"/>
<dbReference type="PANTHER" id="PTHR13620:SF121">
    <property type="entry name" value="EMB|CAB82946.1-RELATED"/>
    <property type="match status" value="1"/>
</dbReference>
<accession>A0A835H6T4</accession>
<keyword evidence="2" id="KW-0378">Hydrolase</keyword>
<name>A0A835H6T4_9MAGN</name>
<evidence type="ECO:0000313" key="4">
    <source>
        <dbReference type="EMBL" id="KAF9592802.1"/>
    </source>
</evidence>
<evidence type="ECO:0000256" key="1">
    <source>
        <dbReference type="ARBA" id="ARBA00022722"/>
    </source>
</evidence>
<dbReference type="InterPro" id="IPR051132">
    <property type="entry name" value="3-5_Exonuclease_domain"/>
</dbReference>
<sequence length="213" mass="23798">MALVQRTNTANIVHTPNHVILFQGNEIESTVTNSAAVIEDWLSQIYSCLHNGTRIIVGLDCKHKSSYFSKSEVLQLCVDRKCLVIQLCHLDIIPQTLLDFVRDPNILFVGVGVSNLVRRLNEYNKLDCSSAIEAYKLANHSYSSSLLSKCGYDPCLTNLATYVLGSPWVVEKPVFVTESNWGTSVLSVEQIRYASIDAYVIYRIGRAPLSKNI</sequence>
<evidence type="ECO:0000259" key="3">
    <source>
        <dbReference type="Pfam" id="PF01612"/>
    </source>
</evidence>
<keyword evidence="1" id="KW-0540">Nuclease</keyword>
<dbReference type="InterPro" id="IPR036397">
    <property type="entry name" value="RNaseH_sf"/>
</dbReference>
<dbReference type="Gene3D" id="3.30.420.10">
    <property type="entry name" value="Ribonuclease H-like superfamily/Ribonuclease H"/>
    <property type="match status" value="1"/>
</dbReference>
<dbReference type="OrthoDB" id="446462at2759"/>
<dbReference type="GO" id="GO:0005737">
    <property type="term" value="C:cytoplasm"/>
    <property type="evidence" value="ECO:0007669"/>
    <property type="project" value="TreeGrafter"/>
</dbReference>
<comment type="caution">
    <text evidence="4">The sequence shown here is derived from an EMBL/GenBank/DDBJ whole genome shotgun (WGS) entry which is preliminary data.</text>
</comment>
<keyword evidence="5" id="KW-1185">Reference proteome</keyword>
<evidence type="ECO:0000256" key="2">
    <source>
        <dbReference type="ARBA" id="ARBA00022801"/>
    </source>
</evidence>
<protein>
    <recommendedName>
        <fullName evidence="3">3'-5' exonuclease domain-containing protein</fullName>
    </recommendedName>
</protein>
<gene>
    <name evidence="4" type="ORF">IFM89_017421</name>
</gene>
<dbReference type="GO" id="GO:0008408">
    <property type="term" value="F:3'-5' exonuclease activity"/>
    <property type="evidence" value="ECO:0007669"/>
    <property type="project" value="InterPro"/>
</dbReference>
<dbReference type="Proteomes" id="UP000631114">
    <property type="component" value="Unassembled WGS sequence"/>
</dbReference>
<dbReference type="GO" id="GO:0003676">
    <property type="term" value="F:nucleic acid binding"/>
    <property type="evidence" value="ECO:0007669"/>
    <property type="project" value="InterPro"/>
</dbReference>
<dbReference type="PANTHER" id="PTHR13620">
    <property type="entry name" value="3-5 EXONUCLEASE"/>
    <property type="match status" value="1"/>
</dbReference>
<dbReference type="EMBL" id="JADFTS010000008">
    <property type="protein sequence ID" value="KAF9592802.1"/>
    <property type="molecule type" value="Genomic_DNA"/>
</dbReference>
<dbReference type="GO" id="GO:0005634">
    <property type="term" value="C:nucleus"/>
    <property type="evidence" value="ECO:0007669"/>
    <property type="project" value="TreeGrafter"/>
</dbReference>
<reference evidence="4 5" key="1">
    <citation type="submission" date="2020-10" db="EMBL/GenBank/DDBJ databases">
        <title>The Coptis chinensis genome and diversification of protoberbering-type alkaloids.</title>
        <authorList>
            <person name="Wang B."/>
            <person name="Shu S."/>
            <person name="Song C."/>
            <person name="Liu Y."/>
        </authorList>
    </citation>
    <scope>NUCLEOTIDE SEQUENCE [LARGE SCALE GENOMIC DNA]</scope>
    <source>
        <strain evidence="4">HL-2020</strain>
        <tissue evidence="4">Leaf</tissue>
    </source>
</reference>
<feature type="domain" description="3'-5' exonuclease" evidence="3">
    <location>
        <begin position="47"/>
        <end position="204"/>
    </location>
</feature>
<organism evidence="4 5">
    <name type="scientific">Coptis chinensis</name>
    <dbReference type="NCBI Taxonomy" id="261450"/>
    <lineage>
        <taxon>Eukaryota</taxon>
        <taxon>Viridiplantae</taxon>
        <taxon>Streptophyta</taxon>
        <taxon>Embryophyta</taxon>
        <taxon>Tracheophyta</taxon>
        <taxon>Spermatophyta</taxon>
        <taxon>Magnoliopsida</taxon>
        <taxon>Ranunculales</taxon>
        <taxon>Ranunculaceae</taxon>
        <taxon>Coptidoideae</taxon>
        <taxon>Coptis</taxon>
    </lineage>
</organism>
<dbReference type="GO" id="GO:0006139">
    <property type="term" value="P:nucleobase-containing compound metabolic process"/>
    <property type="evidence" value="ECO:0007669"/>
    <property type="project" value="InterPro"/>
</dbReference>
<dbReference type="InterPro" id="IPR002562">
    <property type="entry name" value="3'-5'_exonuclease_dom"/>
</dbReference>
<dbReference type="SUPFAM" id="SSF53098">
    <property type="entry name" value="Ribonuclease H-like"/>
    <property type="match status" value="1"/>
</dbReference>
<dbReference type="AlphaFoldDB" id="A0A835H6T4"/>
<dbReference type="Pfam" id="PF01612">
    <property type="entry name" value="DNA_pol_A_exo1"/>
    <property type="match status" value="1"/>
</dbReference>